<name>A0ABX8XRR2_9ACTN</name>
<feature type="transmembrane region" description="Helical" evidence="1">
    <location>
        <begin position="48"/>
        <end position="65"/>
    </location>
</feature>
<dbReference type="RefSeq" id="WP_220647000.1">
    <property type="nucleotide sequence ID" value="NZ_CP080647.1"/>
</dbReference>
<proteinExistence type="predicted"/>
<keyword evidence="1" id="KW-1133">Transmembrane helix</keyword>
<gene>
    <name evidence="2" type="ORF">K1J60_17350</name>
</gene>
<dbReference type="Proteomes" id="UP000827138">
    <property type="component" value="Chromosome"/>
</dbReference>
<accession>A0ABX8XRR2</accession>
<keyword evidence="1" id="KW-0472">Membrane</keyword>
<evidence type="ECO:0000256" key="1">
    <source>
        <dbReference type="SAM" id="Phobius"/>
    </source>
</evidence>
<reference evidence="2 3" key="1">
    <citation type="submission" date="2021-08" db="EMBL/GenBank/DDBJ databases">
        <authorList>
            <person name="Ping M."/>
        </authorList>
    </citation>
    <scope>NUCLEOTIDE SEQUENCE [LARGE SCALE GENOMIC DNA]</scope>
    <source>
        <strain evidence="2 3">MG28</strain>
    </source>
</reference>
<evidence type="ECO:0000313" key="2">
    <source>
        <dbReference type="EMBL" id="QYX78077.1"/>
    </source>
</evidence>
<keyword evidence="3" id="KW-1185">Reference proteome</keyword>
<keyword evidence="1" id="KW-0812">Transmembrane</keyword>
<sequence length="206" mass="22144">MSGKTARTFEDRLLDELRREIALRGEDGPVPAVPVVPVIRRRITPRRAVVALAACVAAAGAVVALPSSQGGSSAYAVERHADGSVTVSMEDIVLSGDDKRELGERLRADGISVTVDKPRSGYVCAQPRGEAYQPAWVVGSSGDAPVMPVHAFTLRPGDSLVFEEPQWGTRDRAPASIVYAFKGRVEPCQEVVWDGSSARRDSFDEK</sequence>
<organism evidence="2 3">
    <name type="scientific">Streptomyces akebiae</name>
    <dbReference type="NCBI Taxonomy" id="2865673"/>
    <lineage>
        <taxon>Bacteria</taxon>
        <taxon>Bacillati</taxon>
        <taxon>Actinomycetota</taxon>
        <taxon>Actinomycetes</taxon>
        <taxon>Kitasatosporales</taxon>
        <taxon>Streptomycetaceae</taxon>
        <taxon>Streptomyces</taxon>
    </lineage>
</organism>
<protein>
    <submittedName>
        <fullName evidence="2">Uncharacterized protein</fullName>
    </submittedName>
</protein>
<dbReference type="EMBL" id="CP080647">
    <property type="protein sequence ID" value="QYX78077.1"/>
    <property type="molecule type" value="Genomic_DNA"/>
</dbReference>
<evidence type="ECO:0000313" key="3">
    <source>
        <dbReference type="Proteomes" id="UP000827138"/>
    </source>
</evidence>